<gene>
    <name evidence="2" type="ORF">AAV99_01275</name>
</gene>
<feature type="transmembrane region" description="Helical" evidence="1">
    <location>
        <begin position="88"/>
        <end position="112"/>
    </location>
</feature>
<keyword evidence="1" id="KW-1133">Transmembrane helix</keyword>
<name>A0A0H0XQQ4_9SPHN</name>
<dbReference type="InterPro" id="IPR021279">
    <property type="entry name" value="DUF2721"/>
</dbReference>
<sequence>MIDYLSLTGDLIARTSSTARVQQIVQLSLAPVFLLAAIGAILNVMNARLTWLIERIDFIERRFEKGLGEREAEELPALRQRQYFAQMAASLSTSAALTICIVVVILFVSAFIQPRIGTIVAVLWIATMSQLSIALLLFFRETRLATSTARDRRKRSRELLARKNEQVDLPEE</sequence>
<dbReference type="AlphaFoldDB" id="A0A0H0XQQ4"/>
<dbReference type="Proteomes" id="UP000053455">
    <property type="component" value="Unassembled WGS sequence"/>
</dbReference>
<comment type="caution">
    <text evidence="2">The sequence shown here is derived from an EMBL/GenBank/DDBJ whole genome shotgun (WGS) entry which is preliminary data.</text>
</comment>
<dbReference type="RefSeq" id="WP_047092161.1">
    <property type="nucleotide sequence ID" value="NZ_LBHU01000001.1"/>
</dbReference>
<feature type="transmembrane region" description="Helical" evidence="1">
    <location>
        <begin position="24"/>
        <end position="45"/>
    </location>
</feature>
<dbReference type="STRING" id="874156.GCA_001021555_01027"/>
<evidence type="ECO:0000256" key="1">
    <source>
        <dbReference type="SAM" id="Phobius"/>
    </source>
</evidence>
<accession>A0A0H0XQQ4</accession>
<dbReference type="Pfam" id="PF11026">
    <property type="entry name" value="DUF2721"/>
    <property type="match status" value="1"/>
</dbReference>
<feature type="transmembrane region" description="Helical" evidence="1">
    <location>
        <begin position="118"/>
        <end position="139"/>
    </location>
</feature>
<keyword evidence="1" id="KW-0812">Transmembrane</keyword>
<evidence type="ECO:0000313" key="2">
    <source>
        <dbReference type="EMBL" id="KLI64301.1"/>
    </source>
</evidence>
<keyword evidence="1" id="KW-0472">Membrane</keyword>
<dbReference type="EMBL" id="LBHU01000001">
    <property type="protein sequence ID" value="KLI64301.1"/>
    <property type="molecule type" value="Genomic_DNA"/>
</dbReference>
<keyword evidence="3" id="KW-1185">Reference proteome</keyword>
<protein>
    <submittedName>
        <fullName evidence="2">GTP-binding protein</fullName>
    </submittedName>
</protein>
<reference evidence="2 3" key="1">
    <citation type="submission" date="2015-04" db="EMBL/GenBank/DDBJ databases">
        <title>The draft genome sequence of Erythrobacter marinus HWDM-33.</title>
        <authorList>
            <person name="Zhuang L."/>
            <person name="Liu Y."/>
            <person name="Shao Z."/>
        </authorList>
    </citation>
    <scope>NUCLEOTIDE SEQUENCE [LARGE SCALE GENOMIC DNA]</scope>
    <source>
        <strain evidence="2 3">HWDM-33</strain>
    </source>
</reference>
<dbReference type="OrthoDB" id="5396182at2"/>
<evidence type="ECO:0000313" key="3">
    <source>
        <dbReference type="Proteomes" id="UP000053455"/>
    </source>
</evidence>
<organism evidence="2 3">
    <name type="scientific">Aurantiacibacter marinus</name>
    <dbReference type="NCBI Taxonomy" id="874156"/>
    <lineage>
        <taxon>Bacteria</taxon>
        <taxon>Pseudomonadati</taxon>
        <taxon>Pseudomonadota</taxon>
        <taxon>Alphaproteobacteria</taxon>
        <taxon>Sphingomonadales</taxon>
        <taxon>Erythrobacteraceae</taxon>
        <taxon>Aurantiacibacter</taxon>
    </lineage>
</organism>
<proteinExistence type="predicted"/>
<dbReference type="PATRIC" id="fig|874156.12.peg.266"/>